<sequence length="159" mass="18536">MARSKAPRKRKPGKHSKYTSPDITLYQYPKRWLISLPPEFDNEEPVELFYDTPEEAIRYCVRFGPQFFLDTRPDIPEVHIIRGFEHYPGQAAEEDYLCIDGAMIECMPADEFVISCNIGLLFVSLEPWDKHTDNWADRPEEYEDVFLSHGIFPGHAPDK</sequence>
<reference evidence="1" key="1">
    <citation type="submission" date="2019-10" db="EMBL/GenBank/DDBJ databases">
        <authorList>
            <consortium name="PulseNet: The National Subtyping Network for Foodborne Disease Surveillance"/>
            <person name="Tarr C.L."/>
            <person name="Trees E."/>
            <person name="Katz L.S."/>
            <person name="Carleton-Romer H.A."/>
            <person name="Stroika S."/>
            <person name="Kucerova Z."/>
            <person name="Roache K.F."/>
            <person name="Sabol A.L."/>
            <person name="Besser J."/>
            <person name="Gerner-Smidt P."/>
        </authorList>
    </citation>
    <scope>NUCLEOTIDE SEQUENCE</scope>
    <source>
        <strain evidence="1">PNUSAS107973</strain>
    </source>
</reference>
<evidence type="ECO:0000313" key="1">
    <source>
        <dbReference type="EMBL" id="EDH2826632.1"/>
    </source>
</evidence>
<dbReference type="AlphaFoldDB" id="A0A633LEK9"/>
<accession>A0A633LEK9</accession>
<gene>
    <name evidence="1" type="ORF">GC738_23285</name>
</gene>
<name>A0A633LEK9_SALER</name>
<protein>
    <submittedName>
        <fullName evidence="1">Uncharacterized protein</fullName>
    </submittedName>
</protein>
<dbReference type="EMBL" id="AAMHAO010000012">
    <property type="protein sequence ID" value="EDH2826632.1"/>
    <property type="molecule type" value="Genomic_DNA"/>
</dbReference>
<organism evidence="1">
    <name type="scientific">Salmonella enterica</name>
    <name type="common">Salmonella choleraesuis</name>
    <dbReference type="NCBI Taxonomy" id="28901"/>
    <lineage>
        <taxon>Bacteria</taxon>
        <taxon>Pseudomonadati</taxon>
        <taxon>Pseudomonadota</taxon>
        <taxon>Gammaproteobacteria</taxon>
        <taxon>Enterobacterales</taxon>
        <taxon>Enterobacteriaceae</taxon>
        <taxon>Salmonella</taxon>
    </lineage>
</organism>
<proteinExistence type="predicted"/>
<comment type="caution">
    <text evidence="1">The sequence shown here is derived from an EMBL/GenBank/DDBJ whole genome shotgun (WGS) entry which is preliminary data.</text>
</comment>